<gene>
    <name evidence="2" type="ORF">VN97_g12636</name>
</gene>
<dbReference type="InterPro" id="IPR045967">
    <property type="entry name" value="HAM1-like_N"/>
</dbReference>
<reference evidence="2" key="1">
    <citation type="submission" date="2015-06" db="EMBL/GenBank/DDBJ databases">
        <authorList>
            <person name="Nguyen H."/>
        </authorList>
    </citation>
    <scope>NUCLEOTIDE SEQUENCE</scope>
    <source>
        <strain evidence="2">DAOM 180753</strain>
    </source>
</reference>
<dbReference type="PANTHER" id="PTHR31138:SF1">
    <property type="entry name" value="PDZ DOMAIN-CONTAINING PROTEIN"/>
    <property type="match status" value="1"/>
</dbReference>
<evidence type="ECO:0000313" key="2">
    <source>
        <dbReference type="EMBL" id="KAJ9480886.1"/>
    </source>
</evidence>
<keyword evidence="3" id="KW-1185">Reference proteome</keyword>
<sequence length="115" mass="13126">MIIEVQGHADYQQAVETLLTMAEQYGGHAKNVSKQGGSSARDVLKTDNVQAVQYNLRTLIERFANHTSLDSFFESLNTIYSDAEKDPELRNWFTNVDNLIRYVNWMEPPPPPPKI</sequence>
<feature type="non-terminal residue" evidence="2">
    <location>
        <position position="115"/>
    </location>
</feature>
<comment type="caution">
    <text evidence="2">The sequence shown here is derived from an EMBL/GenBank/DDBJ whole genome shotgun (WGS) entry which is preliminary data.</text>
</comment>
<dbReference type="Pfam" id="PF19343">
    <property type="entry name" value="HAM1_N"/>
    <property type="match status" value="1"/>
</dbReference>
<organism evidence="2 3">
    <name type="scientific">Penicillium thymicola</name>
    <dbReference type="NCBI Taxonomy" id="293382"/>
    <lineage>
        <taxon>Eukaryota</taxon>
        <taxon>Fungi</taxon>
        <taxon>Dikarya</taxon>
        <taxon>Ascomycota</taxon>
        <taxon>Pezizomycotina</taxon>
        <taxon>Eurotiomycetes</taxon>
        <taxon>Eurotiomycetidae</taxon>
        <taxon>Eurotiales</taxon>
        <taxon>Aspergillaceae</taxon>
        <taxon>Penicillium</taxon>
    </lineage>
</organism>
<dbReference type="Proteomes" id="UP001227192">
    <property type="component" value="Unassembled WGS sequence"/>
</dbReference>
<dbReference type="PANTHER" id="PTHR31138">
    <property type="entry name" value="CHROMOSOME 19, WHOLE GENOME SHOTGUN SEQUENCE"/>
    <property type="match status" value="1"/>
</dbReference>
<reference evidence="2" key="2">
    <citation type="journal article" date="2016" name="Fungal Biol.">
        <title>Ochratoxin A production by Penicillium thymicola.</title>
        <authorList>
            <person name="Nguyen H.D.T."/>
            <person name="McMullin D.R."/>
            <person name="Ponomareva E."/>
            <person name="Riley R."/>
            <person name="Pomraning K.R."/>
            <person name="Baker S.E."/>
            <person name="Seifert K.A."/>
        </authorList>
    </citation>
    <scope>NUCLEOTIDE SEQUENCE</scope>
    <source>
        <strain evidence="2">DAOM 180753</strain>
    </source>
</reference>
<feature type="domain" description="HAM1-like N-terminal" evidence="1">
    <location>
        <begin position="1"/>
        <end position="102"/>
    </location>
</feature>
<protein>
    <recommendedName>
        <fullName evidence="1">HAM1-like N-terminal domain-containing protein</fullName>
    </recommendedName>
</protein>
<evidence type="ECO:0000259" key="1">
    <source>
        <dbReference type="Pfam" id="PF19343"/>
    </source>
</evidence>
<name>A0AAI9T526_PENTH</name>
<proteinExistence type="predicted"/>
<dbReference type="EMBL" id="LACB01001031">
    <property type="protein sequence ID" value="KAJ9480886.1"/>
    <property type="molecule type" value="Genomic_DNA"/>
</dbReference>
<accession>A0AAI9T526</accession>
<dbReference type="AlphaFoldDB" id="A0AAI9T526"/>
<evidence type="ECO:0000313" key="3">
    <source>
        <dbReference type="Proteomes" id="UP001227192"/>
    </source>
</evidence>